<feature type="transmembrane region" description="Helical" evidence="1">
    <location>
        <begin position="353"/>
        <end position="370"/>
    </location>
</feature>
<keyword evidence="1" id="KW-0472">Membrane</keyword>
<evidence type="ECO:0000313" key="2">
    <source>
        <dbReference type="EMBL" id="MDQ0151137.1"/>
    </source>
</evidence>
<feature type="transmembrane region" description="Helical" evidence="1">
    <location>
        <begin position="237"/>
        <end position="260"/>
    </location>
</feature>
<feature type="transmembrane region" description="Helical" evidence="1">
    <location>
        <begin position="382"/>
        <end position="401"/>
    </location>
</feature>
<protein>
    <submittedName>
        <fullName evidence="2">Membrane protein YfhO</fullName>
    </submittedName>
</protein>
<sequence>MKVLNRLKKSPIFIYTIIFLGIFSLYYGLFLVEGKTLIWKSDGINQHFSILYDFNEIIRNFIKNPSGGIMEWSWNIGYGSNIIGAYSYYIIGDPFSYLSLLFPLDKLEIVYDLLIGIRLYSAGLAFILYCKRMKFSNYGTILGSISYAFSGFIIMSAIRHPYFINPLIILPLVFICIENILDNKRKYLFSIIVSVSMISNFYFAYMLAIISIIYSFLRYIELRKSRKIKFSSYFFSLFIYFIIGILISSVILFPTLYSILTSSRILSDNTQQLIRIYPIGYYINLIYSSISSGSYPFWTVLTFPVLTVIMLPIFIKNRKKYKAYFYMFIIFSIMLLIPFFGSAMNGFSSISNRWSFVFAFISSLIIVLGFDNLKGINKKDIFWSIAIILMFFLLGIIKIKFPKVKNQVFPSVFFGVIIIAFILYYLNLQRKNILKDNKILFLGLCILLSLNIIFNNYYRYSINGNKYIKEFLSNNKAFSYYKDSFDGAENYIKNKDKSFYRIGKADNVSRDKTRNNSIILNYNGIDSFLSINNGYLAEFSRNLNNRAFTPNSPIINFDNRPIVSNVMGVKYYISKSDENPRFDSSIIKVKNIGDFSVYEKKDVLPFGYVYSNILDKNTFDNFNGLEKEEALAYGASIDSKYISSNIKRIPSKLERIDFDTKNSTAKIIDNKIVVTNPNEKVVLNINNKVSDGNLYINISNLQFTPLSKNLERKDETKGFGNKIKLAIKKLYKLNNGDSFKINASYKNISKNFNKPDGLEASEYFEMKDIVYNLGYYNEIDGGEPIELTFKKPGEYSYANLEVINLPIKEYDNEFKKLKENSFVIDNIYNDRILGSIDSSVNGVLTFQIPYCKGWKVRVNGKEIETFPVNEAFLGVNLEAGKHNIELEYKTPFLRIGLITTIIGIAILLILAKRNKGNLINNFRK</sequence>
<feature type="transmembrane region" description="Helical" evidence="1">
    <location>
        <begin position="188"/>
        <end position="217"/>
    </location>
</feature>
<reference evidence="2 3" key="1">
    <citation type="submission" date="2023-07" db="EMBL/GenBank/DDBJ databases">
        <title>Genomic Encyclopedia of Type Strains, Phase IV (KMG-IV): sequencing the most valuable type-strain genomes for metagenomic binning, comparative biology and taxonomic classification.</title>
        <authorList>
            <person name="Goeker M."/>
        </authorList>
    </citation>
    <scope>NUCLEOTIDE SEQUENCE [LARGE SCALE GENOMIC DNA]</scope>
    <source>
        <strain evidence="2 3">DSM 20694</strain>
    </source>
</reference>
<keyword evidence="1" id="KW-0812">Transmembrane</keyword>
<feature type="transmembrane region" description="Helical" evidence="1">
    <location>
        <begin position="407"/>
        <end position="427"/>
    </location>
</feature>
<comment type="caution">
    <text evidence="2">The sequence shown here is derived from an EMBL/GenBank/DDBJ whole genome shotgun (WGS) entry which is preliminary data.</text>
</comment>
<evidence type="ECO:0000313" key="3">
    <source>
        <dbReference type="Proteomes" id="UP001228504"/>
    </source>
</evidence>
<accession>A0ABT9UXU1</accession>
<dbReference type="Proteomes" id="UP001228504">
    <property type="component" value="Unassembled WGS sequence"/>
</dbReference>
<dbReference type="RefSeq" id="WP_307488125.1">
    <property type="nucleotide sequence ID" value="NZ_JAUSUF010000019.1"/>
</dbReference>
<dbReference type="Pfam" id="PF09586">
    <property type="entry name" value="YfhO"/>
    <property type="match status" value="1"/>
</dbReference>
<feature type="transmembrane region" description="Helical" evidence="1">
    <location>
        <begin position="324"/>
        <end position="341"/>
    </location>
</feature>
<organism evidence="2 3">
    <name type="scientific">Eubacterium multiforme</name>
    <dbReference type="NCBI Taxonomy" id="83339"/>
    <lineage>
        <taxon>Bacteria</taxon>
        <taxon>Bacillati</taxon>
        <taxon>Bacillota</taxon>
        <taxon>Clostridia</taxon>
        <taxon>Eubacteriales</taxon>
        <taxon>Eubacteriaceae</taxon>
        <taxon>Eubacterium</taxon>
    </lineage>
</organism>
<proteinExistence type="predicted"/>
<dbReference type="PANTHER" id="PTHR38454">
    <property type="entry name" value="INTEGRAL MEMBRANE PROTEIN-RELATED"/>
    <property type="match status" value="1"/>
</dbReference>
<name>A0ABT9UXU1_9FIRM</name>
<feature type="transmembrane region" description="Helical" evidence="1">
    <location>
        <begin position="272"/>
        <end position="290"/>
    </location>
</feature>
<feature type="transmembrane region" description="Helical" evidence="1">
    <location>
        <begin position="163"/>
        <end position="181"/>
    </location>
</feature>
<keyword evidence="1" id="KW-1133">Transmembrane helix</keyword>
<feature type="transmembrane region" description="Helical" evidence="1">
    <location>
        <begin position="137"/>
        <end position="157"/>
    </location>
</feature>
<feature type="transmembrane region" description="Helical" evidence="1">
    <location>
        <begin position="439"/>
        <end position="458"/>
    </location>
</feature>
<feature type="transmembrane region" description="Helical" evidence="1">
    <location>
        <begin position="296"/>
        <end position="315"/>
    </location>
</feature>
<feature type="transmembrane region" description="Helical" evidence="1">
    <location>
        <begin position="892"/>
        <end position="911"/>
    </location>
</feature>
<feature type="transmembrane region" description="Helical" evidence="1">
    <location>
        <begin position="12"/>
        <end position="32"/>
    </location>
</feature>
<keyword evidence="3" id="KW-1185">Reference proteome</keyword>
<dbReference type="PANTHER" id="PTHR38454:SF1">
    <property type="entry name" value="INTEGRAL MEMBRANE PROTEIN"/>
    <property type="match status" value="1"/>
</dbReference>
<dbReference type="EMBL" id="JAUSUF010000019">
    <property type="protein sequence ID" value="MDQ0151137.1"/>
    <property type="molecule type" value="Genomic_DNA"/>
</dbReference>
<evidence type="ECO:0000256" key="1">
    <source>
        <dbReference type="SAM" id="Phobius"/>
    </source>
</evidence>
<dbReference type="InterPro" id="IPR018580">
    <property type="entry name" value="Uncharacterised_YfhO"/>
</dbReference>
<feature type="transmembrane region" description="Helical" evidence="1">
    <location>
        <begin position="109"/>
        <end position="130"/>
    </location>
</feature>
<gene>
    <name evidence="2" type="ORF">J2S18_003114</name>
</gene>